<evidence type="ECO:0000313" key="2">
    <source>
        <dbReference type="Proteomes" id="UP001497382"/>
    </source>
</evidence>
<dbReference type="Proteomes" id="UP001497382">
    <property type="component" value="Unassembled WGS sequence"/>
</dbReference>
<comment type="caution">
    <text evidence="1">The sequence shown here is derived from an EMBL/GenBank/DDBJ whole genome shotgun (WGS) entry which is preliminary data.</text>
</comment>
<proteinExistence type="predicted"/>
<keyword evidence="2" id="KW-1185">Reference proteome</keyword>
<organism evidence="1 2">
    <name type="scientific">Larinioides sclopetarius</name>
    <dbReference type="NCBI Taxonomy" id="280406"/>
    <lineage>
        <taxon>Eukaryota</taxon>
        <taxon>Metazoa</taxon>
        <taxon>Ecdysozoa</taxon>
        <taxon>Arthropoda</taxon>
        <taxon>Chelicerata</taxon>
        <taxon>Arachnida</taxon>
        <taxon>Araneae</taxon>
        <taxon>Araneomorphae</taxon>
        <taxon>Entelegynae</taxon>
        <taxon>Araneoidea</taxon>
        <taxon>Araneidae</taxon>
        <taxon>Larinioides</taxon>
    </lineage>
</organism>
<accession>A0AAV1ZV51</accession>
<dbReference type="AlphaFoldDB" id="A0AAV1ZV51"/>
<feature type="non-terminal residue" evidence="1">
    <location>
        <position position="50"/>
    </location>
</feature>
<sequence length="50" mass="5809">MQWTSCTKDLWWNLVSNLQPFTRDLIIRLLGAGNFQGILVSLKFNKISKI</sequence>
<reference evidence="1 2" key="1">
    <citation type="submission" date="2024-04" db="EMBL/GenBank/DDBJ databases">
        <authorList>
            <person name="Rising A."/>
            <person name="Reimegard J."/>
            <person name="Sonavane S."/>
            <person name="Akerstrom W."/>
            <person name="Nylinder S."/>
            <person name="Hedman E."/>
            <person name="Kallberg Y."/>
        </authorList>
    </citation>
    <scope>NUCLEOTIDE SEQUENCE [LARGE SCALE GENOMIC DNA]</scope>
</reference>
<name>A0AAV1ZV51_9ARAC</name>
<gene>
    <name evidence="1" type="ORF">LARSCL_LOCUS8271</name>
</gene>
<evidence type="ECO:0000313" key="1">
    <source>
        <dbReference type="EMBL" id="CAL1275743.1"/>
    </source>
</evidence>
<dbReference type="EMBL" id="CAXIEN010000087">
    <property type="protein sequence ID" value="CAL1275743.1"/>
    <property type="molecule type" value="Genomic_DNA"/>
</dbReference>
<protein>
    <submittedName>
        <fullName evidence="1">Uncharacterized protein</fullName>
    </submittedName>
</protein>